<comment type="caution">
    <text evidence="2">The sequence shown here is derived from an EMBL/GenBank/DDBJ whole genome shotgun (WGS) entry which is preliminary data.</text>
</comment>
<dbReference type="Gene3D" id="1.20.1280.50">
    <property type="match status" value="1"/>
</dbReference>
<evidence type="ECO:0000259" key="1">
    <source>
        <dbReference type="PROSITE" id="PS50181"/>
    </source>
</evidence>
<dbReference type="InterPro" id="IPR001810">
    <property type="entry name" value="F-box_dom"/>
</dbReference>
<keyword evidence="3" id="KW-1185">Reference proteome</keyword>
<dbReference type="Proteomes" id="UP000310189">
    <property type="component" value="Unassembled WGS sequence"/>
</dbReference>
<reference evidence="2 3" key="1">
    <citation type="submission" date="2019-03" db="EMBL/GenBank/DDBJ databases">
        <title>Sequencing 23 genomes of Wallemia ichthyophaga.</title>
        <authorList>
            <person name="Gostincar C."/>
        </authorList>
    </citation>
    <scope>NUCLEOTIDE SEQUENCE [LARGE SCALE GENOMIC DNA]</scope>
    <source>
        <strain evidence="2 3">EXF-5753</strain>
    </source>
</reference>
<protein>
    <recommendedName>
        <fullName evidence="1">F-box domain-containing protein</fullName>
    </recommendedName>
</protein>
<sequence>MKNNLILDKLPNELFIDIVILLPLDDILRFSLVCSAFNDIVAKHQEIIYHMKCIQLGYASPSSTIDLLQAEKRSRDLLSGSINTISTWKQYCLFSALQDAYWPSQNHLCRGTERHLGENSSVWRVKTDTKLGLFVYTSTLGGLYARSVQPPHSLVAEFRVVSPFAHLEYCKTSDEEGYASTHGSRLDLWKIASVDGTTKFVHVAEVDLPFSTRASRMKHGTLSVAAANGAHVGLIDPTNGQVTKVIDTVPVPLNMRMINYIEQTQDEVLVLRGNRVEIYSKRDGAFITHLTGENAKTNLYLNKEDIAGLPSEDIRDGVSLSFQAVAVFDPKKVKQPEGEVSPEDYDKNYNMYSLDEDEAEREGVPIRDEFNGVNRALEFQDEDEEVDIFEILSQNQSWSAVHVFGNKLAAISGNRILIVSDYSKALQGNCDALAIQLPSTIDEDSSPMCFEYSRMIFELGSRLCILPLHEEQPSLIYMSEFVADDPPSAMQATEDAIISTYSAQENTNDWPHSQMIRWIDFSPNLV</sequence>
<feature type="domain" description="F-box" evidence="1">
    <location>
        <begin position="4"/>
        <end position="51"/>
    </location>
</feature>
<dbReference type="AlphaFoldDB" id="A0A4T0FCR7"/>
<dbReference type="OrthoDB" id="550575at2759"/>
<dbReference type="PROSITE" id="PS50181">
    <property type="entry name" value="FBOX"/>
    <property type="match status" value="1"/>
</dbReference>
<dbReference type="InterPro" id="IPR036047">
    <property type="entry name" value="F-box-like_dom_sf"/>
</dbReference>
<dbReference type="SMART" id="SM00256">
    <property type="entry name" value="FBOX"/>
    <property type="match status" value="1"/>
</dbReference>
<dbReference type="CDD" id="cd09917">
    <property type="entry name" value="F-box_SF"/>
    <property type="match status" value="1"/>
</dbReference>
<evidence type="ECO:0000313" key="2">
    <source>
        <dbReference type="EMBL" id="TIA85589.1"/>
    </source>
</evidence>
<dbReference type="EMBL" id="SPNW01000105">
    <property type="protein sequence ID" value="TIA85589.1"/>
    <property type="molecule type" value="Genomic_DNA"/>
</dbReference>
<organism evidence="2 3">
    <name type="scientific">Wallemia hederae</name>
    <dbReference type="NCBI Taxonomy" id="1540922"/>
    <lineage>
        <taxon>Eukaryota</taxon>
        <taxon>Fungi</taxon>
        <taxon>Dikarya</taxon>
        <taxon>Basidiomycota</taxon>
        <taxon>Wallemiomycotina</taxon>
        <taxon>Wallemiomycetes</taxon>
        <taxon>Wallemiales</taxon>
        <taxon>Wallemiaceae</taxon>
        <taxon>Wallemia</taxon>
    </lineage>
</organism>
<dbReference type="SUPFAM" id="SSF81383">
    <property type="entry name" value="F-box domain"/>
    <property type="match status" value="1"/>
</dbReference>
<proteinExistence type="predicted"/>
<accession>A0A4T0FCR7</accession>
<evidence type="ECO:0000313" key="3">
    <source>
        <dbReference type="Proteomes" id="UP000310189"/>
    </source>
</evidence>
<name>A0A4T0FCR7_9BASI</name>
<gene>
    <name evidence="2" type="ORF">E3P99_03959</name>
</gene>
<dbReference type="Pfam" id="PF12937">
    <property type="entry name" value="F-box-like"/>
    <property type="match status" value="1"/>
</dbReference>